<reference evidence="6 7" key="1">
    <citation type="journal article" date="2014" name="Antonie Van Leeuwenhoek">
        <title>Hyphomonas beringensis sp. nov. and Hyphomonas chukchiensis sp. nov., isolated from surface seawater of the Bering Sea and Chukchi Sea.</title>
        <authorList>
            <person name="Li C."/>
            <person name="Lai Q."/>
            <person name="Li G."/>
            <person name="Dong C."/>
            <person name="Wang J."/>
            <person name="Liao Y."/>
            <person name="Shao Z."/>
        </authorList>
    </citation>
    <scope>NUCLEOTIDE SEQUENCE [LARGE SCALE GENOMIC DNA]</scope>
    <source>
        <strain evidence="6 7">SCH89</strain>
    </source>
</reference>
<dbReference type="PRINTS" id="PR00143">
    <property type="entry name" value="CITRTSNTHASE"/>
</dbReference>
<evidence type="ECO:0000256" key="1">
    <source>
        <dbReference type="ARBA" id="ARBA00004751"/>
    </source>
</evidence>
<organism evidence="6 7">
    <name type="scientific">Hyphomonas oceanitis SCH89</name>
    <dbReference type="NCBI Taxonomy" id="1280953"/>
    <lineage>
        <taxon>Bacteria</taxon>
        <taxon>Pseudomonadati</taxon>
        <taxon>Pseudomonadota</taxon>
        <taxon>Alphaproteobacteria</taxon>
        <taxon>Hyphomonadales</taxon>
        <taxon>Hyphomonadaceae</taxon>
        <taxon>Hyphomonas</taxon>
    </lineage>
</organism>
<proteinExistence type="inferred from homology"/>
<dbReference type="EMBL" id="ARYL01000014">
    <property type="protein sequence ID" value="KDA02432.1"/>
    <property type="molecule type" value="Genomic_DNA"/>
</dbReference>
<dbReference type="PATRIC" id="fig|1280953.3.peg.2133"/>
<dbReference type="GO" id="GO:0036440">
    <property type="term" value="F:citrate synthase activity"/>
    <property type="evidence" value="ECO:0007669"/>
    <property type="project" value="UniProtKB-EC"/>
</dbReference>
<dbReference type="GO" id="GO:0005975">
    <property type="term" value="P:carbohydrate metabolic process"/>
    <property type="evidence" value="ECO:0007669"/>
    <property type="project" value="TreeGrafter"/>
</dbReference>
<gene>
    <name evidence="6" type="ORF">HOC_10569</name>
</gene>
<comment type="similarity">
    <text evidence="2">Belongs to the citrate synthase family.</text>
</comment>
<dbReference type="Pfam" id="PF12728">
    <property type="entry name" value="HTH_17"/>
    <property type="match status" value="1"/>
</dbReference>
<dbReference type="PANTHER" id="PTHR11739">
    <property type="entry name" value="CITRATE SYNTHASE"/>
    <property type="match status" value="1"/>
</dbReference>
<dbReference type="Gene3D" id="1.10.580.10">
    <property type="entry name" value="Citrate Synthase, domain 1"/>
    <property type="match status" value="1"/>
</dbReference>
<dbReference type="eggNOG" id="COG0372">
    <property type="taxonomic scope" value="Bacteria"/>
</dbReference>
<sequence length="383" mass="40691">MAWISSEEAIRLLGVRPQTLYAYVSRGRLEARPDPDDSRRSLYSAEDVARLASRRSGPIRAADIAEASIAWGEPVLTSKLTVIVDGRLCYRGVDAITLSRTATLEEAATHFWAAPYAPRRDHPVGIPGPFKVRLFTALGARAGHDAHARGRSRTVLTADAATVLETLVDAATERRGNGAIHERLGAAWGLEPKGTDMVRRALVLLLDHELNASTFSARVAASTGASLSACALAGLSTLSGPLHGGAVAGVLAFLSEAEQVDAEAAVRARLDEGRALPGFGHPLYPDGDPRAAELLSHFDVPPLISAVQAAVMRETGEHPNVDFAIGAMAQHFGFPAETAFGIFAIGRCIGWLGHAMEQIETGSLIRPRARYVGVMPTPISPSH</sequence>
<dbReference type="InterPro" id="IPR016143">
    <property type="entry name" value="Citrate_synth-like_sm_a-sub"/>
</dbReference>
<evidence type="ECO:0000259" key="5">
    <source>
        <dbReference type="Pfam" id="PF12728"/>
    </source>
</evidence>
<dbReference type="InterPro" id="IPR016142">
    <property type="entry name" value="Citrate_synth-like_lrg_a-sub"/>
</dbReference>
<protein>
    <recommendedName>
        <fullName evidence="3">citrate synthase (unknown stereospecificity)</fullName>
        <ecNumber evidence="3">2.3.3.16</ecNumber>
    </recommendedName>
</protein>
<dbReference type="CDD" id="cd06102">
    <property type="entry name" value="citrate_synt_like_2"/>
    <property type="match status" value="1"/>
</dbReference>
<name>A0A059G6I5_9PROT</name>
<dbReference type="Pfam" id="PF00285">
    <property type="entry name" value="Citrate_synt"/>
    <property type="match status" value="1"/>
</dbReference>
<keyword evidence="4" id="KW-0808">Transferase</keyword>
<dbReference type="InterPro" id="IPR002020">
    <property type="entry name" value="Citrate_synthase"/>
</dbReference>
<comment type="caution">
    <text evidence="6">The sequence shown here is derived from an EMBL/GenBank/DDBJ whole genome shotgun (WGS) entry which is preliminary data.</text>
</comment>
<evidence type="ECO:0000256" key="4">
    <source>
        <dbReference type="ARBA" id="ARBA00022679"/>
    </source>
</evidence>
<dbReference type="AlphaFoldDB" id="A0A059G6I5"/>
<evidence type="ECO:0000256" key="2">
    <source>
        <dbReference type="ARBA" id="ARBA00010566"/>
    </source>
</evidence>
<dbReference type="OrthoDB" id="9786046at2"/>
<dbReference type="InterPro" id="IPR041657">
    <property type="entry name" value="HTH_17"/>
</dbReference>
<dbReference type="EC" id="2.3.3.16" evidence="3"/>
<dbReference type="InterPro" id="IPR036969">
    <property type="entry name" value="Citrate_synthase_sf"/>
</dbReference>
<accession>A0A059G6I5</accession>
<dbReference type="PANTHER" id="PTHR11739:SF4">
    <property type="entry name" value="CITRATE SYNTHASE, PEROXISOMAL"/>
    <property type="match status" value="1"/>
</dbReference>
<evidence type="ECO:0000313" key="7">
    <source>
        <dbReference type="Proteomes" id="UP000024942"/>
    </source>
</evidence>
<dbReference type="STRING" id="1280953.HOC_10569"/>
<dbReference type="SUPFAM" id="SSF48256">
    <property type="entry name" value="Citrate synthase"/>
    <property type="match status" value="1"/>
</dbReference>
<evidence type="ECO:0000313" key="6">
    <source>
        <dbReference type="EMBL" id="KDA02432.1"/>
    </source>
</evidence>
<dbReference type="RefSeq" id="WP_035538381.1">
    <property type="nucleotide sequence ID" value="NZ_ARYL01000014.1"/>
</dbReference>
<comment type="pathway">
    <text evidence="1">Carbohydrate metabolism; tricarboxylic acid cycle; isocitrate from oxaloacetate: step 1/2.</text>
</comment>
<feature type="domain" description="Helix-turn-helix" evidence="5">
    <location>
        <begin position="3"/>
        <end position="55"/>
    </location>
</feature>
<dbReference type="UniPathway" id="UPA00223">
    <property type="reaction ID" value="UER00717"/>
</dbReference>
<dbReference type="Gene3D" id="1.10.230.10">
    <property type="entry name" value="Cytochrome P450-Terp, domain 2"/>
    <property type="match status" value="1"/>
</dbReference>
<dbReference type="Proteomes" id="UP000024942">
    <property type="component" value="Unassembled WGS sequence"/>
</dbReference>
<dbReference type="GO" id="GO:0006099">
    <property type="term" value="P:tricarboxylic acid cycle"/>
    <property type="evidence" value="ECO:0007669"/>
    <property type="project" value="UniProtKB-UniPathway"/>
</dbReference>
<evidence type="ECO:0000256" key="3">
    <source>
        <dbReference type="ARBA" id="ARBA00012972"/>
    </source>
</evidence>
<keyword evidence="7" id="KW-1185">Reference proteome</keyword>
<dbReference type="GO" id="GO:0005829">
    <property type="term" value="C:cytosol"/>
    <property type="evidence" value="ECO:0007669"/>
    <property type="project" value="TreeGrafter"/>
</dbReference>